<dbReference type="OrthoDB" id="348976at2759"/>
<dbReference type="PANTHER" id="PTHR47909:SF2">
    <property type="entry name" value="GPI INOSITOL-DEACYLASE"/>
    <property type="match status" value="1"/>
</dbReference>
<sequence length="340" mass="37668">MLAYVPIGGLRPRRSARDAARVTARREGRQCGFCERARVSWVRPVRAANESTRTQDAARSKLGPCVIVPGLGNCTADYVALKQILEDQYSIPTEVVRVSRLDWVRNAKGFLLPSYWKGELEPAEVLGWFFERLDAQVLALEAQHGPDVKLTLIGHSAGGWLSRVYLGEVYARPSDLRVHDRFQGLVTLGTPHLPPPSGFLDQTRGLLSYATLKFPGAHHQTDGIKYLCVGSSAVQGDTSFKWDLSAFIETFIAYWSYLPLCGNGAASGDGIVPVDISFLDGAKNIDLESVRHSPLTDKSNWYGTQQAVEYWMKEFMALLQSEDLVETPPVLSRADEQSLL</sequence>
<dbReference type="OMA" id="GWISRIY"/>
<dbReference type="EMBL" id="VRMN01000006">
    <property type="protein sequence ID" value="KAA8493517.1"/>
    <property type="molecule type" value="Genomic_DNA"/>
</dbReference>
<dbReference type="AlphaFoldDB" id="A0A5J4YSW5"/>
<reference evidence="2" key="1">
    <citation type="journal article" date="2019" name="Nat. Commun.">
        <title>Expansion of phycobilisome linker gene families in mesophilic red algae.</title>
        <authorList>
            <person name="Lee J."/>
            <person name="Kim D."/>
            <person name="Bhattacharya D."/>
            <person name="Yoon H.S."/>
        </authorList>
    </citation>
    <scope>NUCLEOTIDE SEQUENCE [LARGE SCALE GENOMIC DNA]</scope>
    <source>
        <strain evidence="2">CCMP 1328</strain>
    </source>
</reference>
<proteinExistence type="predicted"/>
<accession>A0A5J4YSW5</accession>
<organism evidence="1 2">
    <name type="scientific">Porphyridium purpureum</name>
    <name type="common">Red alga</name>
    <name type="synonym">Porphyridium cruentum</name>
    <dbReference type="NCBI Taxonomy" id="35688"/>
    <lineage>
        <taxon>Eukaryota</taxon>
        <taxon>Rhodophyta</taxon>
        <taxon>Bangiophyceae</taxon>
        <taxon>Porphyridiales</taxon>
        <taxon>Porphyridiaceae</taxon>
        <taxon>Porphyridium</taxon>
    </lineage>
</organism>
<evidence type="ECO:0008006" key="3">
    <source>
        <dbReference type="Google" id="ProtNLM"/>
    </source>
</evidence>
<comment type="caution">
    <text evidence="1">The sequence shown here is derived from an EMBL/GenBank/DDBJ whole genome shotgun (WGS) entry which is preliminary data.</text>
</comment>
<gene>
    <name evidence="1" type="ORF">FVE85_4654</name>
</gene>
<dbReference type="Gene3D" id="3.40.50.1820">
    <property type="entry name" value="alpha/beta hydrolase"/>
    <property type="match status" value="1"/>
</dbReference>
<name>A0A5J4YSW5_PORPP</name>
<dbReference type="PANTHER" id="PTHR47909">
    <property type="entry name" value="ALPHA/BETA-HYDROLASES SUPERFAMILY PROTEIN"/>
    <property type="match status" value="1"/>
</dbReference>
<evidence type="ECO:0000313" key="2">
    <source>
        <dbReference type="Proteomes" id="UP000324585"/>
    </source>
</evidence>
<dbReference type="Proteomes" id="UP000324585">
    <property type="component" value="Unassembled WGS sequence"/>
</dbReference>
<keyword evidence="2" id="KW-1185">Reference proteome</keyword>
<dbReference type="SUPFAM" id="SSF53474">
    <property type="entry name" value="alpha/beta-Hydrolases"/>
    <property type="match status" value="1"/>
</dbReference>
<protein>
    <recommendedName>
        <fullName evidence="3">GPI inositol-deacylase</fullName>
    </recommendedName>
</protein>
<evidence type="ECO:0000313" key="1">
    <source>
        <dbReference type="EMBL" id="KAA8493517.1"/>
    </source>
</evidence>
<dbReference type="InterPro" id="IPR029058">
    <property type="entry name" value="AB_hydrolase_fold"/>
</dbReference>